<dbReference type="EMBL" id="CAUYUJ010016535">
    <property type="protein sequence ID" value="CAK0866423.1"/>
    <property type="molecule type" value="Genomic_DNA"/>
</dbReference>
<dbReference type="Proteomes" id="UP001189429">
    <property type="component" value="Unassembled WGS sequence"/>
</dbReference>
<dbReference type="InterPro" id="IPR013078">
    <property type="entry name" value="His_Pase_superF_clade-1"/>
</dbReference>
<dbReference type="PROSITE" id="PS00175">
    <property type="entry name" value="PG_MUTASE"/>
    <property type="match status" value="1"/>
</dbReference>
<accession>A0ABN9V112</accession>
<sequence length="536" mass="60588">MPGLTQQQWQQKIVAPLFGLPMRGKAHTARNLKRFIQFFHGARAEIFDLTDYPGPDGDTRLCEDLCKFFHASEEDSQYDIYDFAASGRIYGGFAIILAGDSVESTRSMWSAHTKWHRRWMSRTCQEKLGAETCFIQISVDDEFGEQYIADLCRFRGVPLEQSKALMTEYRDRMENIQEDSEGDTPYIHLINYNQMMVVNKMMQGFVGSEVCHFLANLHPYAHTHYLSRHGESIFNVEKRLGGDSGLSKRGEEYARRLAEFVKYVQCGRADSIVCVTLTQEELRRLNERVSETPQGLVASGSWDGFGDASGAVVEPGMRLLRMQAGYGADFQDAPHTVQEVARVAGSLYPTLVFVQGDASEPGMVPGRLWTSSLKRTIETARFIERNVVAGKDGKPWRQMVGKPLRSIDEVYAGEFDGLTEEDIKKIAPEVIAARSTDKLGFRYPRGESYYDVLARLSGAMVDLERVREPILLVSHQAVLRLIIAWMTKRSREEAIKMSVPQHEVIRISYDGLGGPRVMKTFPLGPRRLLDDGQSNL</sequence>
<evidence type="ECO:0000313" key="2">
    <source>
        <dbReference type="Proteomes" id="UP001189429"/>
    </source>
</evidence>
<dbReference type="Pfam" id="PF00300">
    <property type="entry name" value="His_Phos_1"/>
    <property type="match status" value="2"/>
</dbReference>
<dbReference type="PANTHER" id="PTHR10606:SF44">
    <property type="entry name" value="6-PHOSPHOFRUCTO 2-KINASE_FRUCTOSE 2,6-BISPHOSPHATASE LONG FORM"/>
    <property type="match status" value="1"/>
</dbReference>
<dbReference type="PANTHER" id="PTHR10606">
    <property type="entry name" value="6-PHOSPHOFRUCTO-2-KINASE/FRUCTOSE-2,6-BISPHOSPHATASE"/>
    <property type="match status" value="1"/>
</dbReference>
<reference evidence="1" key="1">
    <citation type="submission" date="2023-10" db="EMBL/GenBank/DDBJ databases">
        <authorList>
            <person name="Chen Y."/>
            <person name="Shah S."/>
            <person name="Dougan E. K."/>
            <person name="Thang M."/>
            <person name="Chan C."/>
        </authorList>
    </citation>
    <scope>NUCLEOTIDE SEQUENCE [LARGE SCALE GENOMIC DNA]</scope>
</reference>
<dbReference type="PRINTS" id="PR00991">
    <property type="entry name" value="6PFRUCTKNASE"/>
</dbReference>
<dbReference type="SUPFAM" id="SSF53254">
    <property type="entry name" value="Phosphoglycerate mutase-like"/>
    <property type="match status" value="1"/>
</dbReference>
<evidence type="ECO:0008006" key="3">
    <source>
        <dbReference type="Google" id="ProtNLM"/>
    </source>
</evidence>
<name>A0ABN9V112_9DINO</name>
<protein>
    <recommendedName>
        <fullName evidence="3">6-phosphofructo-2-kinase domain-containing protein</fullName>
    </recommendedName>
</protein>
<organism evidence="1 2">
    <name type="scientific">Prorocentrum cordatum</name>
    <dbReference type="NCBI Taxonomy" id="2364126"/>
    <lineage>
        <taxon>Eukaryota</taxon>
        <taxon>Sar</taxon>
        <taxon>Alveolata</taxon>
        <taxon>Dinophyceae</taxon>
        <taxon>Prorocentrales</taxon>
        <taxon>Prorocentraceae</taxon>
        <taxon>Prorocentrum</taxon>
    </lineage>
</organism>
<gene>
    <name evidence="1" type="ORF">PCOR1329_LOCUS53612</name>
</gene>
<dbReference type="Gene3D" id="3.40.50.1240">
    <property type="entry name" value="Phosphoglycerate mutase-like"/>
    <property type="match status" value="1"/>
</dbReference>
<dbReference type="InterPro" id="IPR003094">
    <property type="entry name" value="6Pfruct_kin"/>
</dbReference>
<dbReference type="InterPro" id="IPR001345">
    <property type="entry name" value="PG/BPGM_mutase_AS"/>
</dbReference>
<dbReference type="InterPro" id="IPR029033">
    <property type="entry name" value="His_PPase_superfam"/>
</dbReference>
<evidence type="ECO:0000313" key="1">
    <source>
        <dbReference type="EMBL" id="CAK0866423.1"/>
    </source>
</evidence>
<dbReference type="InterPro" id="IPR027417">
    <property type="entry name" value="P-loop_NTPase"/>
</dbReference>
<comment type="caution">
    <text evidence="1">The sequence shown here is derived from an EMBL/GenBank/DDBJ whole genome shotgun (WGS) entry which is preliminary data.</text>
</comment>
<dbReference type="PIRSF" id="PIRSF000709">
    <property type="entry name" value="6PFK_2-Ptase"/>
    <property type="match status" value="1"/>
</dbReference>
<proteinExistence type="predicted"/>
<keyword evidence="2" id="KW-1185">Reference proteome</keyword>
<dbReference type="Gene3D" id="3.40.50.300">
    <property type="entry name" value="P-loop containing nucleotide triphosphate hydrolases"/>
    <property type="match status" value="1"/>
</dbReference>
<dbReference type="SMART" id="SM00855">
    <property type="entry name" value="PGAM"/>
    <property type="match status" value="1"/>
</dbReference>
<dbReference type="CDD" id="cd07040">
    <property type="entry name" value="HP"/>
    <property type="match status" value="1"/>
</dbReference>